<evidence type="ECO:0008006" key="4">
    <source>
        <dbReference type="Google" id="ProtNLM"/>
    </source>
</evidence>
<dbReference type="AlphaFoldDB" id="A0A0H4PI70"/>
<proteinExistence type="inferred from homology"/>
<evidence type="ECO:0000256" key="1">
    <source>
        <dbReference type="ARBA" id="ARBA00044755"/>
    </source>
</evidence>
<comment type="similarity">
    <text evidence="1">Belongs to the bactofilin family.</text>
</comment>
<dbReference type="InterPro" id="IPR007607">
    <property type="entry name" value="BacA/B"/>
</dbReference>
<accession>A0A0H4PI70</accession>
<gene>
    <name evidence="2" type="ORF">CA2015_3186</name>
</gene>
<dbReference type="PANTHER" id="PTHR35024">
    <property type="entry name" value="HYPOTHETICAL CYTOSOLIC PROTEIN"/>
    <property type="match status" value="1"/>
</dbReference>
<reference evidence="2 3" key="1">
    <citation type="submission" date="2015-07" db="EMBL/GenBank/DDBJ databases">
        <authorList>
            <person name="Kim K.M."/>
        </authorList>
    </citation>
    <scope>NUCLEOTIDE SEQUENCE [LARGE SCALE GENOMIC DNA]</scope>
    <source>
        <strain evidence="2 3">KCTC 12363</strain>
    </source>
</reference>
<evidence type="ECO:0000313" key="3">
    <source>
        <dbReference type="Proteomes" id="UP000036520"/>
    </source>
</evidence>
<evidence type="ECO:0000313" key="2">
    <source>
        <dbReference type="EMBL" id="AKP52583.1"/>
    </source>
</evidence>
<dbReference type="PANTHER" id="PTHR35024:SF4">
    <property type="entry name" value="POLYMER-FORMING CYTOSKELETAL PROTEIN"/>
    <property type="match status" value="1"/>
</dbReference>
<protein>
    <recommendedName>
        <fullName evidence="4">Integral membrane protein CcmA involved in cell shape determination</fullName>
    </recommendedName>
</protein>
<name>A0A0H4PI70_9BACT</name>
<dbReference type="KEGG" id="camu:CA2015_3186"/>
<organism evidence="2 3">
    <name type="scientific">Cyclobacterium amurskyense</name>
    <dbReference type="NCBI Taxonomy" id="320787"/>
    <lineage>
        <taxon>Bacteria</taxon>
        <taxon>Pseudomonadati</taxon>
        <taxon>Bacteroidota</taxon>
        <taxon>Cytophagia</taxon>
        <taxon>Cytophagales</taxon>
        <taxon>Cyclobacteriaceae</taxon>
        <taxon>Cyclobacterium</taxon>
    </lineage>
</organism>
<sequence length="159" mass="16914">MWSPKNTAKLIVNPSDNVSFFSHGFRVVGNVITENDIRIEGVIQGDISTTKKVIIGESGQVIGDIKGEEVVILGEVVGKVVGFKTIIVGNKGLLHGSAVTDNLHVEFGADVDGSIVKLNPLPKGLTYELPAETKNNPNPVNRNTEPHPKGLVSTIVAIN</sequence>
<dbReference type="OrthoDB" id="840349at2"/>
<dbReference type="Proteomes" id="UP000036520">
    <property type="component" value="Chromosome"/>
</dbReference>
<dbReference type="EMBL" id="CP012040">
    <property type="protein sequence ID" value="AKP52583.1"/>
    <property type="molecule type" value="Genomic_DNA"/>
</dbReference>
<dbReference type="Pfam" id="PF04519">
    <property type="entry name" value="Bactofilin"/>
    <property type="match status" value="1"/>
</dbReference>
<keyword evidence="3" id="KW-1185">Reference proteome</keyword>
<dbReference type="RefSeq" id="WP_048642781.1">
    <property type="nucleotide sequence ID" value="NZ_CP012040.1"/>
</dbReference>